<gene>
    <name evidence="3" type="ORF">SAMN05421505_11364</name>
</gene>
<feature type="compositionally biased region" description="Acidic residues" evidence="1">
    <location>
        <begin position="228"/>
        <end position="247"/>
    </location>
</feature>
<evidence type="ECO:0000259" key="2">
    <source>
        <dbReference type="SMART" id="SM00637"/>
    </source>
</evidence>
<proteinExistence type="predicted"/>
<feature type="compositionally biased region" description="Polar residues" evidence="1">
    <location>
        <begin position="1"/>
        <end position="12"/>
    </location>
</feature>
<dbReference type="SMART" id="SM00637">
    <property type="entry name" value="CBD_II"/>
    <property type="match status" value="1"/>
</dbReference>
<dbReference type="SUPFAM" id="SSF49384">
    <property type="entry name" value="Carbohydrate-binding domain"/>
    <property type="match status" value="1"/>
</dbReference>
<feature type="compositionally biased region" description="Low complexity" evidence="1">
    <location>
        <begin position="200"/>
        <end position="212"/>
    </location>
</feature>
<feature type="region of interest" description="Disordered" evidence="1">
    <location>
        <begin position="1"/>
        <end position="167"/>
    </location>
</feature>
<evidence type="ECO:0000256" key="1">
    <source>
        <dbReference type="SAM" id="MobiDB-lite"/>
    </source>
</evidence>
<dbReference type="GO" id="GO:0004553">
    <property type="term" value="F:hydrolase activity, hydrolyzing O-glycosyl compounds"/>
    <property type="evidence" value="ECO:0007669"/>
    <property type="project" value="InterPro"/>
</dbReference>
<dbReference type="Gene3D" id="2.60.40.290">
    <property type="match status" value="1"/>
</dbReference>
<dbReference type="GO" id="GO:0005975">
    <property type="term" value="P:carbohydrate metabolic process"/>
    <property type="evidence" value="ECO:0007669"/>
    <property type="project" value="InterPro"/>
</dbReference>
<evidence type="ECO:0000313" key="3">
    <source>
        <dbReference type="EMBL" id="SDH26415.1"/>
    </source>
</evidence>
<keyword evidence="4" id="KW-1185">Reference proteome</keyword>
<dbReference type="InterPro" id="IPR001919">
    <property type="entry name" value="CBD2"/>
</dbReference>
<feature type="compositionally biased region" description="Low complexity" evidence="1">
    <location>
        <begin position="102"/>
        <end position="117"/>
    </location>
</feature>
<evidence type="ECO:0000313" key="4">
    <source>
        <dbReference type="Proteomes" id="UP000198923"/>
    </source>
</evidence>
<dbReference type="InterPro" id="IPR012291">
    <property type="entry name" value="CBM2_carb-bd_dom_sf"/>
</dbReference>
<feature type="domain" description="CBM2" evidence="2">
    <location>
        <begin position="339"/>
        <end position="432"/>
    </location>
</feature>
<organism evidence="3 4">
    <name type="scientific">Sinosporangium album</name>
    <dbReference type="NCBI Taxonomy" id="504805"/>
    <lineage>
        <taxon>Bacteria</taxon>
        <taxon>Bacillati</taxon>
        <taxon>Actinomycetota</taxon>
        <taxon>Actinomycetes</taxon>
        <taxon>Streptosporangiales</taxon>
        <taxon>Streptosporangiaceae</taxon>
        <taxon>Sinosporangium</taxon>
    </lineage>
</organism>
<sequence>MLDVSNDPSQANAAERNWHQTGDFAMPASGTFQQPPPQPGTAPPSADDSRGWPTSGEATQVHGIPRPADPRATQGWPLPPESSETSVLGTQIWPPSSAADQPPGEGAAVPAGDAVPAAEERTGFLASGWSKDDGDSDGGGDEPRRRRRRRRAAAADGDWGDDEPPRRGKAKMALLAGAAAAIVLTGTVLAVNLMSGEGQAAGDCAARGDCAATSPAAPLPEDSSLDGITDEPLAEDSGTPEEPEPEESAAPSATAPAPRRPTAAPAAPERRPTPVKTRQTEGADDPSDEPEPEPEPEPEYSPSESPTEPGVDISHVPAPGPTSAPTHSEPTVGVSGGSMRINYGVVSESSREYTAALVVMNDAKAVLDGWRVSLPVHAEVAQVNGGTWRQQGDTLTIAGSGGLRPGQEYVITFTAYGVQAAPKSCNLAGGECSIG</sequence>
<protein>
    <recommendedName>
        <fullName evidence="2">CBM2 domain-containing protein</fullName>
    </recommendedName>
</protein>
<dbReference type="EMBL" id="FNCN01000013">
    <property type="protein sequence ID" value="SDH26415.1"/>
    <property type="molecule type" value="Genomic_DNA"/>
</dbReference>
<dbReference type="InterPro" id="IPR008965">
    <property type="entry name" value="CBM2/CBM3_carb-bd_dom_sf"/>
</dbReference>
<reference evidence="3 4" key="1">
    <citation type="submission" date="2016-10" db="EMBL/GenBank/DDBJ databases">
        <authorList>
            <person name="de Groot N.N."/>
        </authorList>
    </citation>
    <scope>NUCLEOTIDE SEQUENCE [LARGE SCALE GENOMIC DNA]</scope>
    <source>
        <strain evidence="3 4">CPCC 201354</strain>
    </source>
</reference>
<dbReference type="Proteomes" id="UP000198923">
    <property type="component" value="Unassembled WGS sequence"/>
</dbReference>
<name>A0A1G8AZW4_9ACTN</name>
<feature type="compositionally biased region" description="Low complexity" evidence="1">
    <location>
        <begin position="300"/>
        <end position="309"/>
    </location>
</feature>
<feature type="compositionally biased region" description="Low complexity" evidence="1">
    <location>
        <begin position="248"/>
        <end position="267"/>
    </location>
</feature>
<dbReference type="GO" id="GO:0030247">
    <property type="term" value="F:polysaccharide binding"/>
    <property type="evidence" value="ECO:0007669"/>
    <property type="project" value="InterPro"/>
</dbReference>
<feature type="region of interest" description="Disordered" evidence="1">
    <location>
        <begin position="199"/>
        <end position="337"/>
    </location>
</feature>
<dbReference type="STRING" id="504805.SAMN05421505_11364"/>
<accession>A0A1G8AZW4</accession>
<feature type="compositionally biased region" description="Acidic residues" evidence="1">
    <location>
        <begin position="282"/>
        <end position="298"/>
    </location>
</feature>
<dbReference type="AlphaFoldDB" id="A0A1G8AZW4"/>